<evidence type="ECO:0000259" key="1">
    <source>
        <dbReference type="PROSITE" id="PS50097"/>
    </source>
</evidence>
<dbReference type="HOGENOM" id="CLU_068279_4_1_1"/>
<name>M7TWI5_BOTF1</name>
<evidence type="ECO:0000313" key="2">
    <source>
        <dbReference type="EMBL" id="EMR88011.1"/>
    </source>
</evidence>
<sequence length="295" mass="33691">MSSPYGRRGSSKDIAPRGRGSGFHLRGTFGSIRGSGRNAVVGFYDAIIQGAVATDQENGTERPVKINKTLAITFLNKTEMVDLIVGPEKALFRVHKSFLCSKIPYFEKMFNGGFKEAKDGSASFPEDFPEAFDILTERVYSGNLRWFDIGTATTGASWNFLKFYSLVEKICLTRLADFALDIYRKSCQNKNHVFESPPYVQEVYSFTSSQPGLRRLFIQQLVWRFQTQEDSKENANDLFILAMRSNDDIFTDFMFELRKHVKVAAPKDPRVLDPNNLCEYHSHIREEDCYFSKQT</sequence>
<dbReference type="Gene3D" id="3.30.710.10">
    <property type="entry name" value="Potassium Channel Kv1.1, Chain A"/>
    <property type="match status" value="1"/>
</dbReference>
<dbReference type="OrthoDB" id="6359816at2759"/>
<dbReference type="InterPro" id="IPR000210">
    <property type="entry name" value="BTB/POZ_dom"/>
</dbReference>
<reference evidence="3" key="1">
    <citation type="journal article" date="2013" name="Genome Announc.">
        <title>Draft genome sequence of Botrytis cinerea BcDW1, inoculum for noble rot of grape berries.</title>
        <authorList>
            <person name="Blanco-Ulate B."/>
            <person name="Allen G."/>
            <person name="Powell A.L."/>
            <person name="Cantu D."/>
        </authorList>
    </citation>
    <scope>NUCLEOTIDE SEQUENCE [LARGE SCALE GENOMIC DNA]</scope>
    <source>
        <strain evidence="3">BcDW1</strain>
    </source>
</reference>
<dbReference type="AlphaFoldDB" id="M7TWI5"/>
<dbReference type="Proteomes" id="UP000012045">
    <property type="component" value="Unassembled WGS sequence"/>
</dbReference>
<accession>M7TWI5</accession>
<dbReference type="InterPro" id="IPR011333">
    <property type="entry name" value="SKP1/BTB/POZ_sf"/>
</dbReference>
<dbReference type="PANTHER" id="PTHR47843">
    <property type="entry name" value="BTB DOMAIN-CONTAINING PROTEIN-RELATED"/>
    <property type="match status" value="1"/>
</dbReference>
<organism evidence="2 3">
    <name type="scientific">Botryotinia fuckeliana (strain BcDW1)</name>
    <name type="common">Noble rot fungus</name>
    <name type="synonym">Botrytis cinerea</name>
    <dbReference type="NCBI Taxonomy" id="1290391"/>
    <lineage>
        <taxon>Eukaryota</taxon>
        <taxon>Fungi</taxon>
        <taxon>Dikarya</taxon>
        <taxon>Ascomycota</taxon>
        <taxon>Pezizomycotina</taxon>
        <taxon>Leotiomycetes</taxon>
        <taxon>Helotiales</taxon>
        <taxon>Sclerotiniaceae</taxon>
        <taxon>Botrytis</taxon>
    </lineage>
</organism>
<gene>
    <name evidence="2" type="ORF">BcDW1_3374</name>
</gene>
<proteinExistence type="predicted"/>
<feature type="domain" description="BTB" evidence="1">
    <location>
        <begin position="81"/>
        <end position="148"/>
    </location>
</feature>
<dbReference type="EMBL" id="KB707803">
    <property type="protein sequence ID" value="EMR88011.1"/>
    <property type="molecule type" value="Genomic_DNA"/>
</dbReference>
<dbReference type="STRING" id="1290391.M7TWI5"/>
<dbReference type="CDD" id="cd18186">
    <property type="entry name" value="BTB_POZ_ZBTB_KLHL-like"/>
    <property type="match status" value="1"/>
</dbReference>
<dbReference type="PROSITE" id="PS50097">
    <property type="entry name" value="BTB"/>
    <property type="match status" value="1"/>
</dbReference>
<dbReference type="SUPFAM" id="SSF54695">
    <property type="entry name" value="POZ domain"/>
    <property type="match status" value="1"/>
</dbReference>
<protein>
    <recommendedName>
        <fullName evidence="1">BTB domain-containing protein</fullName>
    </recommendedName>
</protein>
<dbReference type="Pfam" id="PF00651">
    <property type="entry name" value="BTB"/>
    <property type="match status" value="1"/>
</dbReference>
<dbReference type="PANTHER" id="PTHR47843:SF7">
    <property type="entry name" value="BTB DOMAIN-CONTAINING PROTEIN"/>
    <property type="match status" value="1"/>
</dbReference>
<evidence type="ECO:0000313" key="3">
    <source>
        <dbReference type="Proteomes" id="UP000012045"/>
    </source>
</evidence>